<keyword evidence="7" id="KW-1185">Reference proteome</keyword>
<evidence type="ECO:0000313" key="6">
    <source>
        <dbReference type="EMBL" id="MBC3930272.1"/>
    </source>
</evidence>
<feature type="transmembrane region" description="Helical" evidence="5">
    <location>
        <begin position="100"/>
        <end position="119"/>
    </location>
</feature>
<dbReference type="InterPro" id="IPR052951">
    <property type="entry name" value="Tellurite_res_ion_channel"/>
</dbReference>
<dbReference type="InterPro" id="IPR038665">
    <property type="entry name" value="Voltage-dep_anion_channel_sf"/>
</dbReference>
<dbReference type="PANTHER" id="PTHR37955">
    <property type="entry name" value="TELLURITE RESISTANCE PROTEIN TEHA"/>
    <property type="match status" value="1"/>
</dbReference>
<feature type="transmembrane region" description="Helical" evidence="5">
    <location>
        <begin position="57"/>
        <end position="79"/>
    </location>
</feature>
<dbReference type="EMBL" id="JACOGD010000001">
    <property type="protein sequence ID" value="MBC3930272.1"/>
    <property type="molecule type" value="Genomic_DNA"/>
</dbReference>
<dbReference type="Proteomes" id="UP000654304">
    <property type="component" value="Unassembled WGS sequence"/>
</dbReference>
<feature type="transmembrane region" description="Helical" evidence="5">
    <location>
        <begin position="125"/>
        <end position="146"/>
    </location>
</feature>
<dbReference type="PANTHER" id="PTHR37955:SF1">
    <property type="entry name" value="DEP DOMAIN-CONTAINING PROTEIN"/>
    <property type="match status" value="1"/>
</dbReference>
<evidence type="ECO:0000256" key="4">
    <source>
        <dbReference type="ARBA" id="ARBA00023136"/>
    </source>
</evidence>
<protein>
    <submittedName>
        <fullName evidence="6">Dicarboxylate transporter/tellurite-resistance protein TehA</fullName>
    </submittedName>
</protein>
<evidence type="ECO:0000256" key="3">
    <source>
        <dbReference type="ARBA" id="ARBA00022989"/>
    </source>
</evidence>
<comment type="subcellular location">
    <subcellularLocation>
        <location evidence="1">Membrane</location>
        <topology evidence="1">Multi-pass membrane protein</topology>
    </subcellularLocation>
</comment>
<keyword evidence="3 5" id="KW-1133">Transmembrane helix</keyword>
<feature type="transmembrane region" description="Helical" evidence="5">
    <location>
        <begin position="276"/>
        <end position="294"/>
    </location>
</feature>
<dbReference type="Gene3D" id="1.50.10.150">
    <property type="entry name" value="Voltage-dependent anion channel"/>
    <property type="match status" value="1"/>
</dbReference>
<comment type="caution">
    <text evidence="6">The sequence shown here is derived from an EMBL/GenBank/DDBJ whole genome shotgun (WGS) entry which is preliminary data.</text>
</comment>
<evidence type="ECO:0000256" key="2">
    <source>
        <dbReference type="ARBA" id="ARBA00022692"/>
    </source>
</evidence>
<sequence length="346" mass="38330">MHTSQQPEQHKQTSLNIRVETSEQVPTLPVAYFGMAVGTLAFSQTWRVAERGIRFPWAFSAYLGAIGLAIWSVLLLAYVGKWLFRTDLAKQEMQHPLQSSLAALGPISSLLAAIVVQPWSRTLGLPILLFALAWQTLLGFWIYGRFWKGGRVPDSISAAIYLPAVAQNFVADLAVTAYGWQELGSLLFGAGFFSWLALESMIVSRAALHAPIASEQRPLLGIQMAPAVVAGLTYTSLRPENADMFALMLLGYGLYQFALLLRLLPWVLHQAFALSYWSFSFGIAALANLALRIAEHTQTELMRMLSYGLLTIASVVILSLLSGTACLIWQRKFVVFVHYVPQQKSH</sequence>
<feature type="transmembrane region" description="Helical" evidence="5">
    <location>
        <begin position="186"/>
        <end position="208"/>
    </location>
</feature>
<name>A0ABR7A049_9BURK</name>
<evidence type="ECO:0000256" key="5">
    <source>
        <dbReference type="SAM" id="Phobius"/>
    </source>
</evidence>
<feature type="transmembrane region" description="Helical" evidence="5">
    <location>
        <begin position="306"/>
        <end position="329"/>
    </location>
</feature>
<evidence type="ECO:0000313" key="7">
    <source>
        <dbReference type="Proteomes" id="UP000654304"/>
    </source>
</evidence>
<reference evidence="6 7" key="1">
    <citation type="submission" date="2020-08" db="EMBL/GenBank/DDBJ databases">
        <title>Novel species isolated from subtropical streams in China.</title>
        <authorList>
            <person name="Lu H."/>
        </authorList>
    </citation>
    <scope>NUCLEOTIDE SEQUENCE [LARGE SCALE GENOMIC DNA]</scope>
    <source>
        <strain evidence="6 7">CY22W</strain>
    </source>
</reference>
<organism evidence="6 7">
    <name type="scientific">Undibacterium curvum</name>
    <dbReference type="NCBI Taxonomy" id="2762294"/>
    <lineage>
        <taxon>Bacteria</taxon>
        <taxon>Pseudomonadati</taxon>
        <taxon>Pseudomonadota</taxon>
        <taxon>Betaproteobacteria</taxon>
        <taxon>Burkholderiales</taxon>
        <taxon>Oxalobacteraceae</taxon>
        <taxon>Undibacterium</taxon>
    </lineage>
</organism>
<dbReference type="RefSeq" id="WP_186902160.1">
    <property type="nucleotide sequence ID" value="NZ_JACOGD010000001.1"/>
</dbReference>
<keyword evidence="2 5" id="KW-0812">Transmembrane</keyword>
<gene>
    <name evidence="6" type="ORF">H8K43_01200</name>
</gene>
<accession>A0ABR7A049</accession>
<dbReference type="Pfam" id="PF03595">
    <property type="entry name" value="SLAC1"/>
    <property type="match status" value="1"/>
</dbReference>
<proteinExistence type="predicted"/>
<feature type="transmembrane region" description="Helical" evidence="5">
    <location>
        <begin position="244"/>
        <end position="264"/>
    </location>
</feature>
<dbReference type="InterPro" id="IPR004695">
    <property type="entry name" value="SLAC1/Mae1/Ssu1/TehA"/>
</dbReference>
<evidence type="ECO:0000256" key="1">
    <source>
        <dbReference type="ARBA" id="ARBA00004141"/>
    </source>
</evidence>
<keyword evidence="4 5" id="KW-0472">Membrane</keyword>